<dbReference type="PANTHER" id="PTHR40462:SF1">
    <property type="entry name" value="EXPRESSED PROTEIN"/>
    <property type="match status" value="1"/>
</dbReference>
<feature type="region of interest" description="Disordered" evidence="1">
    <location>
        <begin position="1"/>
        <end position="54"/>
    </location>
</feature>
<protein>
    <submittedName>
        <fullName evidence="2">Uncharacterized protein</fullName>
    </submittedName>
</protein>
<proteinExistence type="predicted"/>
<reference evidence="2 3" key="1">
    <citation type="journal article" date="2013" name="PLoS Genet.">
        <title>The genome and development-dependent transcriptomes of Pyronema confluens: a window into fungal evolution.</title>
        <authorList>
            <person name="Traeger S."/>
            <person name="Altegoer F."/>
            <person name="Freitag M."/>
            <person name="Gabaldon T."/>
            <person name="Kempken F."/>
            <person name="Kumar A."/>
            <person name="Marcet-Houben M."/>
            <person name="Poggeler S."/>
            <person name="Stajich J.E."/>
            <person name="Nowrousian M."/>
        </authorList>
    </citation>
    <scope>NUCLEOTIDE SEQUENCE [LARGE SCALE GENOMIC DNA]</scope>
    <source>
        <strain evidence="3">CBS 100304</strain>
        <tissue evidence="2">Vegetative mycelium</tissue>
    </source>
</reference>
<dbReference type="OMA" id="RGQYKNT"/>
<accession>U4L3U5</accession>
<keyword evidence="3" id="KW-1185">Reference proteome</keyword>
<organism evidence="2 3">
    <name type="scientific">Pyronema omphalodes (strain CBS 100304)</name>
    <name type="common">Pyronema confluens</name>
    <dbReference type="NCBI Taxonomy" id="1076935"/>
    <lineage>
        <taxon>Eukaryota</taxon>
        <taxon>Fungi</taxon>
        <taxon>Dikarya</taxon>
        <taxon>Ascomycota</taxon>
        <taxon>Pezizomycotina</taxon>
        <taxon>Pezizomycetes</taxon>
        <taxon>Pezizales</taxon>
        <taxon>Pyronemataceae</taxon>
        <taxon>Pyronema</taxon>
    </lineage>
</organism>
<dbReference type="EMBL" id="HF935536">
    <property type="protein sequence ID" value="CCX10369.1"/>
    <property type="molecule type" value="Genomic_DNA"/>
</dbReference>
<feature type="compositionally biased region" description="Basic and acidic residues" evidence="1">
    <location>
        <begin position="45"/>
        <end position="54"/>
    </location>
</feature>
<gene>
    <name evidence="2" type="ORF">PCON_09963</name>
</gene>
<dbReference type="OrthoDB" id="3050608at2759"/>
<name>U4L3U5_PYROM</name>
<dbReference type="eggNOG" id="ENOG502S9RM">
    <property type="taxonomic scope" value="Eukaryota"/>
</dbReference>
<dbReference type="AlphaFoldDB" id="U4L3U5"/>
<sequence>MDYVKNLAGGNAQKNPEQAQQTQQTSSGGGFMDSINSALGGGQKSEAKEDHLDKGIDYVQEKFLGQGPQNNESAIEQAKDEKISDFIRNQYKGQTGKDFPVADK</sequence>
<evidence type="ECO:0000313" key="3">
    <source>
        <dbReference type="Proteomes" id="UP000018144"/>
    </source>
</evidence>
<dbReference type="PANTHER" id="PTHR40462">
    <property type="entry name" value="CHROMOSOME 1, WHOLE GENOME SHOTGUN SEQUENCE"/>
    <property type="match status" value="1"/>
</dbReference>
<evidence type="ECO:0000313" key="2">
    <source>
        <dbReference type="EMBL" id="CCX10369.1"/>
    </source>
</evidence>
<evidence type="ECO:0000256" key="1">
    <source>
        <dbReference type="SAM" id="MobiDB-lite"/>
    </source>
</evidence>
<dbReference type="Proteomes" id="UP000018144">
    <property type="component" value="Unassembled WGS sequence"/>
</dbReference>